<keyword evidence="1" id="KW-0812">Transmembrane</keyword>
<gene>
    <name evidence="4" type="ordered locus">zobellia_2055</name>
</gene>
<feature type="domain" description="Glycosyltransferase 2-like" evidence="2">
    <location>
        <begin position="18"/>
        <end position="176"/>
    </location>
</feature>
<evidence type="ECO:0000256" key="1">
    <source>
        <dbReference type="SAM" id="Phobius"/>
    </source>
</evidence>
<dbReference type="Proteomes" id="UP000008898">
    <property type="component" value="Chromosome"/>
</dbReference>
<dbReference type="AlphaFoldDB" id="G0LBI7"/>
<dbReference type="InterPro" id="IPR050256">
    <property type="entry name" value="Glycosyltransferase_2"/>
</dbReference>
<accession>G0LBI7</accession>
<dbReference type="GO" id="GO:0016757">
    <property type="term" value="F:glycosyltransferase activity"/>
    <property type="evidence" value="ECO:0007669"/>
    <property type="project" value="UniProtKB-KW"/>
</dbReference>
<name>G0LBI7_ZOBGA</name>
<feature type="transmembrane region" description="Helical" evidence="1">
    <location>
        <begin position="323"/>
        <end position="341"/>
    </location>
</feature>
<keyword evidence="5" id="KW-1185">Reference proteome</keyword>
<evidence type="ECO:0000259" key="2">
    <source>
        <dbReference type="Pfam" id="PF00535"/>
    </source>
</evidence>
<feature type="domain" description="DUF2062" evidence="3">
    <location>
        <begin position="260"/>
        <end position="390"/>
    </location>
</feature>
<sequence>MPTLTPSLQNTMQQLNCCVLVPTYNNAGTLKRVLDGILERTDAVIVINDGATDGTSDILKNYPSIEQIHLPENKGKGNALQVGFKAAISQGYDYAITIDSDGQHFPEDLSVFLDELQKEETPNVLYIGSRNMQQEDVPGKSSFGNKFSNFWFWFETGTKLQDTQCGYRLYPLHALKDLKFYTPKFEFEIEVIVRLAWDGTLVKNVPVRILYDETERVSHFRTVPDFARISVLNTWLVIVTIFYIKPRNFIRKIKKKGFKKFLLEDLLRSDDSPKIKALSIALGIFLGIAPFWGFQTILVFALATVFRLNKAITFAFSNISLPPLIPFIVYFSIKIGVWITGEEVSFSMEHMTENFGMLQNLKTYLIGSFALAIMSALLFGIIGYLTIVFFGKKKIIVDNG</sequence>
<dbReference type="EMBL" id="FP476056">
    <property type="protein sequence ID" value="CAZ96193.1"/>
    <property type="molecule type" value="Genomic_DNA"/>
</dbReference>
<dbReference type="HOGENOM" id="CLU_041539_0_0_10"/>
<proteinExistence type="predicted"/>
<organism evidence="4 5">
    <name type="scientific">Zobellia galactanivorans (strain DSM 12802 / CCUG 47099 / CIP 106680 / NCIMB 13871 / Dsij)</name>
    <dbReference type="NCBI Taxonomy" id="63186"/>
    <lineage>
        <taxon>Bacteria</taxon>
        <taxon>Pseudomonadati</taxon>
        <taxon>Bacteroidota</taxon>
        <taxon>Flavobacteriia</taxon>
        <taxon>Flavobacteriales</taxon>
        <taxon>Flavobacteriaceae</taxon>
        <taxon>Zobellia</taxon>
    </lineage>
</organism>
<feature type="transmembrane region" description="Helical" evidence="1">
    <location>
        <begin position="364"/>
        <end position="390"/>
    </location>
</feature>
<evidence type="ECO:0000313" key="5">
    <source>
        <dbReference type="Proteomes" id="UP000008898"/>
    </source>
</evidence>
<dbReference type="KEGG" id="zga:ZOBELLIA_2055"/>
<keyword evidence="1" id="KW-0472">Membrane</keyword>
<dbReference type="Gene3D" id="3.90.550.10">
    <property type="entry name" value="Spore Coat Polysaccharide Biosynthesis Protein SpsA, Chain A"/>
    <property type="match status" value="1"/>
</dbReference>
<keyword evidence="4" id="KW-0808">Transferase</keyword>
<reference evidence="4 5" key="2">
    <citation type="journal article" date="2012" name="Environ. Microbiol.">
        <title>Characterization of the first alginolytic operons in a marine bacterium: from their emergence in marine Flavobacteriia to their independent transfers to marine Proteobacteria and human gut Bacteroides.</title>
        <authorList>
            <person name="Thomas F."/>
            <person name="Barbeyron T."/>
            <person name="Tonon T."/>
            <person name="Genicot S."/>
            <person name="Czjzek M."/>
            <person name="Michel G."/>
        </authorList>
    </citation>
    <scope>NUCLEOTIDE SEQUENCE [LARGE SCALE GENOMIC DNA]</scope>
    <source>
        <strain evidence="5">DSM 12802 / CCUG 47099 / CIP 106680 / NCIMB 13871 / Dsij</strain>
    </source>
</reference>
<dbReference type="Pfam" id="PF09835">
    <property type="entry name" value="DUF2062"/>
    <property type="match status" value="1"/>
</dbReference>
<dbReference type="PANTHER" id="PTHR48090">
    <property type="entry name" value="UNDECAPRENYL-PHOSPHATE 4-DEOXY-4-FORMAMIDO-L-ARABINOSE TRANSFERASE-RELATED"/>
    <property type="match status" value="1"/>
</dbReference>
<dbReference type="InterPro" id="IPR029044">
    <property type="entry name" value="Nucleotide-diphossugar_trans"/>
</dbReference>
<dbReference type="Pfam" id="PF00535">
    <property type="entry name" value="Glycos_transf_2"/>
    <property type="match status" value="1"/>
</dbReference>
<evidence type="ECO:0000313" key="4">
    <source>
        <dbReference type="EMBL" id="CAZ96193.1"/>
    </source>
</evidence>
<dbReference type="EC" id="2.4.1.-" evidence="4"/>
<dbReference type="PANTHER" id="PTHR48090:SF7">
    <property type="entry name" value="RFBJ PROTEIN"/>
    <property type="match status" value="1"/>
</dbReference>
<reference evidence="5" key="1">
    <citation type="submission" date="2009-07" db="EMBL/GenBank/DDBJ databases">
        <title>Complete genome sequence of Zobellia galactanivorans Dsij.</title>
        <authorList>
            <consortium name="Genoscope - CEA"/>
        </authorList>
    </citation>
    <scope>NUCLEOTIDE SEQUENCE [LARGE SCALE GENOMIC DNA]</scope>
    <source>
        <strain evidence="5">DSM 12802 / CCUG 47099 / CIP 106680 / NCIMB 13871 / Dsij</strain>
    </source>
</reference>
<dbReference type="SUPFAM" id="SSF53448">
    <property type="entry name" value="Nucleotide-diphospho-sugar transferases"/>
    <property type="match status" value="1"/>
</dbReference>
<dbReference type="PATRIC" id="fig|63186.3.peg.2022"/>
<dbReference type="InterPro" id="IPR018639">
    <property type="entry name" value="DUF2062"/>
</dbReference>
<dbReference type="STRING" id="63186.ZOBELLIA_2055"/>
<keyword evidence="1" id="KW-1133">Transmembrane helix</keyword>
<evidence type="ECO:0000259" key="3">
    <source>
        <dbReference type="Pfam" id="PF09835"/>
    </source>
</evidence>
<dbReference type="CDD" id="cd04179">
    <property type="entry name" value="DPM_DPG-synthase_like"/>
    <property type="match status" value="1"/>
</dbReference>
<protein>
    <submittedName>
        <fullName evidence="4">Glycosyltransferase, family GT2</fullName>
        <ecNumber evidence="4">2.4.1.-</ecNumber>
    </submittedName>
</protein>
<feature type="transmembrane region" description="Helical" evidence="1">
    <location>
        <begin position="277"/>
        <end position="303"/>
    </location>
</feature>
<keyword evidence="4" id="KW-0328">Glycosyltransferase</keyword>
<dbReference type="InterPro" id="IPR001173">
    <property type="entry name" value="Glyco_trans_2-like"/>
</dbReference>